<gene>
    <name evidence="2" type="ORF">JOF53_007233</name>
</gene>
<dbReference type="InterPro" id="IPR011251">
    <property type="entry name" value="Luciferase-like_dom"/>
</dbReference>
<dbReference type="RefSeq" id="WP_086782795.1">
    <property type="nucleotide sequence ID" value="NZ_JAGIOO010000001.1"/>
</dbReference>
<proteinExistence type="predicted"/>
<evidence type="ECO:0000313" key="2">
    <source>
        <dbReference type="EMBL" id="MBP2478361.1"/>
    </source>
</evidence>
<reference evidence="2 3" key="1">
    <citation type="submission" date="2021-03" db="EMBL/GenBank/DDBJ databases">
        <title>Sequencing the genomes of 1000 actinobacteria strains.</title>
        <authorList>
            <person name="Klenk H.-P."/>
        </authorList>
    </citation>
    <scope>NUCLEOTIDE SEQUENCE [LARGE SCALE GENOMIC DNA]</scope>
    <source>
        <strain evidence="2 3">DSM 44580</strain>
    </source>
</reference>
<dbReference type="PANTHER" id="PTHR43244:SF2">
    <property type="entry name" value="CONSERVED HYPOTHETICAL ALANINE AND PROLINE-RICH PROTEIN"/>
    <property type="match status" value="1"/>
</dbReference>
<dbReference type="EMBL" id="JAGIOO010000001">
    <property type="protein sequence ID" value="MBP2478361.1"/>
    <property type="molecule type" value="Genomic_DNA"/>
</dbReference>
<accession>A0ABS5AP80</accession>
<evidence type="ECO:0000313" key="3">
    <source>
        <dbReference type="Proteomes" id="UP001519363"/>
    </source>
</evidence>
<feature type="domain" description="Luciferase-like" evidence="1">
    <location>
        <begin position="15"/>
        <end position="292"/>
    </location>
</feature>
<dbReference type="SUPFAM" id="SSF51679">
    <property type="entry name" value="Bacterial luciferase-like"/>
    <property type="match status" value="1"/>
</dbReference>
<dbReference type="PANTHER" id="PTHR43244">
    <property type="match status" value="1"/>
</dbReference>
<dbReference type="Proteomes" id="UP001519363">
    <property type="component" value="Unassembled WGS sequence"/>
</dbReference>
<sequence>MSTLGVVTPFWLDRPATEALDIAVAAERTGFGTLWIGEMATFDAFGLAGAVGQRTSRIALRVGPLAAGVRSPVALALGLSTVATLSGRRVDLALGASSPEIVTGWHGVPFPGAAGRMRTTVREVRAALAGERVAAGPGRGFRLREPLADNRISVAAFGPALTRVAVEEGDEVVLNLVTAGHTAHVRVAVDTLAQEAGRAAPPLAVWLPAALDPGEATLRQLRGQLAAYLAPPGYGEMATALGHGALVALARSGAPRAELAQRIPIELLEAVCALGSAAAIARRVREYTEAGAGHVGLVPATAEDPAGRRLLTAVAAEHGLVCPR</sequence>
<dbReference type="NCBIfam" id="TIGR03841">
    <property type="entry name" value="F420_Rv3093c"/>
    <property type="match status" value="1"/>
</dbReference>
<dbReference type="Gene3D" id="3.20.20.30">
    <property type="entry name" value="Luciferase-like domain"/>
    <property type="match status" value="1"/>
</dbReference>
<comment type="caution">
    <text evidence="2">The sequence shown here is derived from an EMBL/GenBank/DDBJ whole genome shotgun (WGS) entry which is preliminary data.</text>
</comment>
<keyword evidence="3" id="KW-1185">Reference proteome</keyword>
<dbReference type="InterPro" id="IPR050564">
    <property type="entry name" value="F420-G6PD/mer"/>
</dbReference>
<dbReference type="Pfam" id="PF00296">
    <property type="entry name" value="Bac_luciferase"/>
    <property type="match status" value="1"/>
</dbReference>
<protein>
    <submittedName>
        <fullName evidence="2">F420-dependent oxidoreductase</fullName>
    </submittedName>
</protein>
<name>A0ABS5AP80_9PSEU</name>
<organism evidence="2 3">
    <name type="scientific">Crossiella equi</name>
    <dbReference type="NCBI Taxonomy" id="130796"/>
    <lineage>
        <taxon>Bacteria</taxon>
        <taxon>Bacillati</taxon>
        <taxon>Actinomycetota</taxon>
        <taxon>Actinomycetes</taxon>
        <taxon>Pseudonocardiales</taxon>
        <taxon>Pseudonocardiaceae</taxon>
        <taxon>Crossiella</taxon>
    </lineage>
</organism>
<dbReference type="InterPro" id="IPR022526">
    <property type="entry name" value="F420_Rv3093c"/>
</dbReference>
<evidence type="ECO:0000259" key="1">
    <source>
        <dbReference type="Pfam" id="PF00296"/>
    </source>
</evidence>
<dbReference type="InterPro" id="IPR036661">
    <property type="entry name" value="Luciferase-like_sf"/>
</dbReference>